<dbReference type="PRINTS" id="PR01159">
    <property type="entry name" value="DNAGYRASEB"/>
</dbReference>
<evidence type="ECO:0000313" key="10">
    <source>
        <dbReference type="EMBL" id="QIQ03610.1"/>
    </source>
</evidence>
<evidence type="ECO:0000256" key="2">
    <source>
        <dbReference type="ARBA" id="ARBA00010708"/>
    </source>
</evidence>
<dbReference type="GO" id="GO:0006265">
    <property type="term" value="P:DNA topological change"/>
    <property type="evidence" value="ECO:0007669"/>
    <property type="project" value="InterPro"/>
</dbReference>
<evidence type="ECO:0000256" key="7">
    <source>
        <dbReference type="ARBA" id="ARBA00023125"/>
    </source>
</evidence>
<protein>
    <recommendedName>
        <fullName evidence="3">DNA topoisomerase (ATP-hydrolyzing)</fullName>
        <ecNumber evidence="3">5.6.2.2</ecNumber>
    </recommendedName>
</protein>
<keyword evidence="6" id="KW-0799">Topoisomerase</keyword>
<evidence type="ECO:0000256" key="8">
    <source>
        <dbReference type="ARBA" id="ARBA00023235"/>
    </source>
</evidence>
<dbReference type="InterPro" id="IPR013506">
    <property type="entry name" value="Topo_IIA_bsu_dom2"/>
</dbReference>
<organism evidence="10 11">
    <name type="scientific">Streptomyces liangshanensis</name>
    <dbReference type="NCBI Taxonomy" id="2717324"/>
    <lineage>
        <taxon>Bacteria</taxon>
        <taxon>Bacillati</taxon>
        <taxon>Actinomycetota</taxon>
        <taxon>Actinomycetes</taxon>
        <taxon>Kitasatosporales</taxon>
        <taxon>Streptomycetaceae</taxon>
        <taxon>Streptomyces</taxon>
    </lineage>
</organism>
<dbReference type="InterPro" id="IPR001241">
    <property type="entry name" value="Topo_IIA"/>
</dbReference>
<proteinExistence type="inferred from homology"/>
<evidence type="ECO:0000256" key="1">
    <source>
        <dbReference type="ARBA" id="ARBA00000185"/>
    </source>
</evidence>
<dbReference type="GO" id="GO:0003677">
    <property type="term" value="F:DNA binding"/>
    <property type="evidence" value="ECO:0007669"/>
    <property type="project" value="UniProtKB-KW"/>
</dbReference>
<keyword evidence="11" id="KW-1185">Reference proteome</keyword>
<dbReference type="InterPro" id="IPR020568">
    <property type="entry name" value="Ribosomal_Su5_D2-typ_SF"/>
</dbReference>
<keyword evidence="7" id="KW-0238">DNA-binding</keyword>
<dbReference type="Proteomes" id="UP000501179">
    <property type="component" value="Chromosome"/>
</dbReference>
<dbReference type="SUPFAM" id="SSF55874">
    <property type="entry name" value="ATPase domain of HSP90 chaperone/DNA topoisomerase II/histidine kinase"/>
    <property type="match status" value="1"/>
</dbReference>
<dbReference type="PANTHER" id="PTHR45866">
    <property type="entry name" value="DNA GYRASE/TOPOISOMERASE SUBUNIT B"/>
    <property type="match status" value="1"/>
</dbReference>
<comment type="catalytic activity">
    <reaction evidence="1">
        <text>ATP-dependent breakage, passage and rejoining of double-stranded DNA.</text>
        <dbReference type="EC" id="5.6.2.2"/>
    </reaction>
</comment>
<keyword evidence="4" id="KW-0547">Nucleotide-binding</keyword>
<comment type="similarity">
    <text evidence="2">Belongs to the type II topoisomerase GyrB family.</text>
</comment>
<dbReference type="InterPro" id="IPR014721">
    <property type="entry name" value="Ribsml_uS5_D2-typ_fold_subgr"/>
</dbReference>
<dbReference type="GO" id="GO:0005524">
    <property type="term" value="F:ATP binding"/>
    <property type="evidence" value="ECO:0007669"/>
    <property type="project" value="UniProtKB-KW"/>
</dbReference>
<dbReference type="AlphaFoldDB" id="A0A6G9GZG3"/>
<dbReference type="SMART" id="SM00433">
    <property type="entry name" value="TOP2c"/>
    <property type="match status" value="1"/>
</dbReference>
<evidence type="ECO:0000256" key="6">
    <source>
        <dbReference type="ARBA" id="ARBA00023029"/>
    </source>
</evidence>
<keyword evidence="8" id="KW-0413">Isomerase</keyword>
<dbReference type="EC" id="5.6.2.2" evidence="3"/>
<dbReference type="Gene3D" id="3.30.565.10">
    <property type="entry name" value="Histidine kinase-like ATPase, C-terminal domain"/>
    <property type="match status" value="1"/>
</dbReference>
<reference evidence="10 11" key="1">
    <citation type="submission" date="2020-03" db="EMBL/GenBank/DDBJ databases">
        <title>A novel species.</title>
        <authorList>
            <person name="Gao J."/>
        </authorList>
    </citation>
    <scope>NUCLEOTIDE SEQUENCE [LARGE SCALE GENOMIC DNA]</scope>
    <source>
        <strain evidence="10 11">QMT-12</strain>
    </source>
</reference>
<dbReference type="GO" id="GO:0003918">
    <property type="term" value="F:DNA topoisomerase type II (double strand cut, ATP-hydrolyzing) activity"/>
    <property type="evidence" value="ECO:0007669"/>
    <property type="project" value="UniProtKB-EC"/>
</dbReference>
<sequence>MWIGSTGARGLHGLVFEVVGRAVNQVLSGGGGRVDVTLTPDGCVRVADDGPVAPFEATRDADRPNLDALLTRMPTGPHPPAWNNEAVIHFTAGLLVANALSSRLTAETQGTGARRTVQEYARGVPAAPPTPVERPNGHGTVIEFWPDPKIFETTSCSFALLAERFRQIAFLNRSLAISLTDERPATGPRAVSFRFPHGVRDFVAALHAETGSPLPPDLIGFERYDPRIAGTMEVALLWSDAHEQRLRSYANGRPTPQGGTHVDGFRDALATAVTAFAREQGLLAPTDPDPHTDRIGKGLTAVVSVKLDHPEFVGATRRQLSNPEVRNRIEESVREHLTNWFREHPKSAQEIATRITATPAA</sequence>
<accession>A0A6G9GZG3</accession>
<dbReference type="InterPro" id="IPR036890">
    <property type="entry name" value="HATPase_C_sf"/>
</dbReference>
<dbReference type="SUPFAM" id="SSF54211">
    <property type="entry name" value="Ribosomal protein S5 domain 2-like"/>
    <property type="match status" value="1"/>
</dbReference>
<evidence type="ECO:0000256" key="4">
    <source>
        <dbReference type="ARBA" id="ARBA00022741"/>
    </source>
</evidence>
<gene>
    <name evidence="10" type="ORF">HA039_15870</name>
</gene>
<dbReference type="EMBL" id="CP050177">
    <property type="protein sequence ID" value="QIQ03610.1"/>
    <property type="molecule type" value="Genomic_DNA"/>
</dbReference>
<evidence type="ECO:0000256" key="3">
    <source>
        <dbReference type="ARBA" id="ARBA00012895"/>
    </source>
</evidence>
<dbReference type="KEGG" id="slia:HA039_15870"/>
<name>A0A6G9GZG3_9ACTN</name>
<feature type="domain" description="DNA topoisomerase type IIA subunit B" evidence="9">
    <location>
        <begin position="198"/>
        <end position="357"/>
    </location>
</feature>
<keyword evidence="5" id="KW-0067">ATP-binding</keyword>
<dbReference type="PANTHER" id="PTHR45866:SF1">
    <property type="entry name" value="DNA GYRASE SUBUNIT B, MITOCHONDRIAL"/>
    <property type="match status" value="1"/>
</dbReference>
<dbReference type="InterPro" id="IPR000565">
    <property type="entry name" value="Topo_IIA_B"/>
</dbReference>
<dbReference type="Pfam" id="PF00204">
    <property type="entry name" value="DNA_gyraseB"/>
    <property type="match status" value="1"/>
</dbReference>
<dbReference type="Gene3D" id="3.30.230.10">
    <property type="match status" value="1"/>
</dbReference>
<evidence type="ECO:0000256" key="5">
    <source>
        <dbReference type="ARBA" id="ARBA00022840"/>
    </source>
</evidence>
<evidence type="ECO:0000259" key="9">
    <source>
        <dbReference type="Pfam" id="PF00204"/>
    </source>
</evidence>
<dbReference type="RefSeq" id="WP_167029798.1">
    <property type="nucleotide sequence ID" value="NZ_CP050177.1"/>
</dbReference>
<evidence type="ECO:0000313" key="11">
    <source>
        <dbReference type="Proteomes" id="UP000501179"/>
    </source>
</evidence>